<dbReference type="InterPro" id="IPR050091">
    <property type="entry name" value="PKS_NRPS_Biosynth_Enz"/>
</dbReference>
<keyword evidence="1" id="KW-0596">Phosphopantetheine</keyword>
<dbReference type="PANTHER" id="PTHR43775:SF37">
    <property type="entry name" value="SI:DKEY-61P9.11"/>
    <property type="match status" value="1"/>
</dbReference>
<dbReference type="PANTHER" id="PTHR43775">
    <property type="entry name" value="FATTY ACID SYNTHASE"/>
    <property type="match status" value="1"/>
</dbReference>
<dbReference type="InterPro" id="IPR014030">
    <property type="entry name" value="Ketoacyl_synth_N"/>
</dbReference>
<dbReference type="SMART" id="SM00825">
    <property type="entry name" value="PKS_KS"/>
    <property type="match status" value="1"/>
</dbReference>
<reference evidence="5" key="1">
    <citation type="submission" date="2021-01" db="EMBL/GenBank/DDBJ databases">
        <authorList>
            <person name="Corre E."/>
            <person name="Pelletier E."/>
            <person name="Niang G."/>
            <person name="Scheremetjew M."/>
            <person name="Finn R."/>
            <person name="Kale V."/>
            <person name="Holt S."/>
            <person name="Cochrane G."/>
            <person name="Meng A."/>
            <person name="Brown T."/>
            <person name="Cohen L."/>
        </authorList>
    </citation>
    <scope>NUCLEOTIDE SEQUENCE</scope>
    <source>
        <strain evidence="5">CCMP3105</strain>
    </source>
</reference>
<proteinExistence type="inferred from homology"/>
<feature type="domain" description="Ketosynthase family 3 (KS3)" evidence="4">
    <location>
        <begin position="239"/>
        <end position="659"/>
    </location>
</feature>
<dbReference type="InterPro" id="IPR013783">
    <property type="entry name" value="Ig-like_fold"/>
</dbReference>
<dbReference type="Pfam" id="PF00109">
    <property type="entry name" value="ketoacyl-synt"/>
    <property type="match status" value="1"/>
</dbReference>
<dbReference type="AlphaFoldDB" id="A0A7S4S4U7"/>
<dbReference type="PROSITE" id="PS52004">
    <property type="entry name" value="KS3_2"/>
    <property type="match status" value="1"/>
</dbReference>
<evidence type="ECO:0000313" key="5">
    <source>
        <dbReference type="EMBL" id="CAE4633955.1"/>
    </source>
</evidence>
<dbReference type="InterPro" id="IPR020841">
    <property type="entry name" value="PKS_Beta-ketoAc_synthase_dom"/>
</dbReference>
<keyword evidence="3" id="KW-0808">Transferase</keyword>
<dbReference type="InterPro" id="IPR030834">
    <property type="entry name" value="PKS_assoc_dom"/>
</dbReference>
<dbReference type="SUPFAM" id="SSF53901">
    <property type="entry name" value="Thiolase-like"/>
    <property type="match status" value="1"/>
</dbReference>
<comment type="similarity">
    <text evidence="3">Belongs to the thiolase-like superfamily. Beta-ketoacyl-ACP synthases family.</text>
</comment>
<gene>
    <name evidence="5" type="ORF">AMON00008_LOCUS44748</name>
</gene>
<evidence type="ECO:0000256" key="1">
    <source>
        <dbReference type="ARBA" id="ARBA00022450"/>
    </source>
</evidence>
<dbReference type="GO" id="GO:0004312">
    <property type="term" value="F:fatty acid synthase activity"/>
    <property type="evidence" value="ECO:0007669"/>
    <property type="project" value="TreeGrafter"/>
</dbReference>
<keyword evidence="2" id="KW-0597">Phosphoprotein</keyword>
<sequence length="844" mass="91731">MADCLFEKGFCVLKICQSMADLEQSAEAMRSLGDSGLLGRLPQEVEEGYLGTGGRGKVTWMDPDSPDLQNPLLEQNDQNLSYLASLLQPFSADAVGKIIDERTPALLSLSLQDDELEDYPHPMASDKVLGDYMGTWRHGAVRALHFMGPTEASVTLENKGGAAPAALPCAQESVLISAPANTIILFRTDCYTYTAVAESEFFLMMASFLAQAPHFELTGYEGDIKALSALTEGPAPPPGNVLNVMDHTTRLSSCWDSAGMMNTGLQGGLDTIVEIPVTRFDVNTYFCPDPNEILIGPPRTVQRHTSFVDGVDFFDHKYFEISLNEAQGMGPLQRQVLEVGGSLMHNQGMSKSYANRTSHHAGCSVGLDKDDYPGLGRDTGSSINALAIIANRFSFVFNMKGPNFICDTACSASLTAVHCAKLMMYDRQWDPLDHFVCVGTHLCLGPAPWIGCSMSGMVSPEGRCFTFNASANGYLRGEGTSGLFLKYGGEMEGRDAILRSSQIAQDGRSASLTAPNGPAQEEMITRAIREARMTPPESTCWECHGTGTSLGDPIEVGAVRKVQIKMPRPEPLMMSTAKSNIGHLEGGAAMAGMMKCIMQVMYGECFSTLHVRQLNPHLDHAAFEAFFETEASSFKFEQGHSQVSSLGFGGSNGHAVFWGRKVSGAALDPNQAILKKMKKMPPPEVRVIGDNPDDWDTDLPEAGVKPGDKYKIFFSSDDPPDMPLRWVKDTDAIEEEDEDASFSITGSFNGWEEDRMAPGDVPGQFVTTITMPSSGSVEFRFLKDGDAEGIVCPEEPNCSRRAGPVLGPDSGAKHSWLVTGEPYSELQVELLFLQGKYSIVWFKV</sequence>
<evidence type="ECO:0000256" key="2">
    <source>
        <dbReference type="ARBA" id="ARBA00022553"/>
    </source>
</evidence>
<evidence type="ECO:0000256" key="3">
    <source>
        <dbReference type="RuleBase" id="RU003694"/>
    </source>
</evidence>
<name>A0A7S4S4U7_9DINO</name>
<dbReference type="Pfam" id="PF02801">
    <property type="entry name" value="Ketoacyl-synt_C"/>
    <property type="match status" value="1"/>
</dbReference>
<dbReference type="InterPro" id="IPR014031">
    <property type="entry name" value="Ketoacyl_synth_C"/>
</dbReference>
<accession>A0A7S4S4U7</accession>
<dbReference type="EMBL" id="HBNR01063381">
    <property type="protein sequence ID" value="CAE4633955.1"/>
    <property type="molecule type" value="Transcribed_RNA"/>
</dbReference>
<dbReference type="Gene3D" id="3.40.47.10">
    <property type="match status" value="1"/>
</dbReference>
<dbReference type="Gene3D" id="2.60.40.10">
    <property type="entry name" value="Immunoglobulins"/>
    <property type="match status" value="1"/>
</dbReference>
<dbReference type="InterPro" id="IPR016039">
    <property type="entry name" value="Thiolase-like"/>
</dbReference>
<organism evidence="5">
    <name type="scientific">Alexandrium monilatum</name>
    <dbReference type="NCBI Taxonomy" id="311494"/>
    <lineage>
        <taxon>Eukaryota</taxon>
        <taxon>Sar</taxon>
        <taxon>Alveolata</taxon>
        <taxon>Dinophyceae</taxon>
        <taxon>Gonyaulacales</taxon>
        <taxon>Pyrocystaceae</taxon>
        <taxon>Alexandrium</taxon>
    </lineage>
</organism>
<protein>
    <recommendedName>
        <fullName evidence="4">Ketosynthase family 3 (KS3) domain-containing protein</fullName>
    </recommendedName>
</protein>
<dbReference type="CDD" id="cd00833">
    <property type="entry name" value="PKS"/>
    <property type="match status" value="1"/>
</dbReference>
<dbReference type="GO" id="GO:0006633">
    <property type="term" value="P:fatty acid biosynthetic process"/>
    <property type="evidence" value="ECO:0007669"/>
    <property type="project" value="TreeGrafter"/>
</dbReference>
<evidence type="ECO:0000259" key="4">
    <source>
        <dbReference type="PROSITE" id="PS52004"/>
    </source>
</evidence>
<dbReference type="NCBIfam" id="TIGR04556">
    <property type="entry name" value="PKS_assoc"/>
    <property type="match status" value="1"/>
</dbReference>